<accession>A0A0F9CD68</accession>
<evidence type="ECO:0000313" key="1">
    <source>
        <dbReference type="EMBL" id="KKL47024.1"/>
    </source>
</evidence>
<protein>
    <submittedName>
        <fullName evidence="1">Uncharacterized protein</fullName>
    </submittedName>
</protein>
<feature type="non-terminal residue" evidence="1">
    <location>
        <position position="41"/>
    </location>
</feature>
<name>A0A0F9CD68_9ZZZZ</name>
<proteinExistence type="predicted"/>
<reference evidence="1" key="1">
    <citation type="journal article" date="2015" name="Nature">
        <title>Complex archaea that bridge the gap between prokaryotes and eukaryotes.</title>
        <authorList>
            <person name="Spang A."/>
            <person name="Saw J.H."/>
            <person name="Jorgensen S.L."/>
            <person name="Zaremba-Niedzwiedzka K."/>
            <person name="Martijn J."/>
            <person name="Lind A.E."/>
            <person name="van Eijk R."/>
            <person name="Schleper C."/>
            <person name="Guy L."/>
            <person name="Ettema T.J."/>
        </authorList>
    </citation>
    <scope>NUCLEOTIDE SEQUENCE</scope>
</reference>
<comment type="caution">
    <text evidence="1">The sequence shown here is derived from an EMBL/GenBank/DDBJ whole genome shotgun (WGS) entry which is preliminary data.</text>
</comment>
<organism evidence="1">
    <name type="scientific">marine sediment metagenome</name>
    <dbReference type="NCBI Taxonomy" id="412755"/>
    <lineage>
        <taxon>unclassified sequences</taxon>
        <taxon>metagenomes</taxon>
        <taxon>ecological metagenomes</taxon>
    </lineage>
</organism>
<gene>
    <name evidence="1" type="ORF">LCGC14_2339680</name>
</gene>
<dbReference type="EMBL" id="LAZR01033820">
    <property type="protein sequence ID" value="KKL47024.1"/>
    <property type="molecule type" value="Genomic_DNA"/>
</dbReference>
<dbReference type="AlphaFoldDB" id="A0A0F9CD68"/>
<sequence length="41" mass="4520">MAAPLGIFGLVGTRDKEDEKNLPAIPVETQQKMEANHSRVQ</sequence>